<name>A0A917FXA7_9BACI</name>
<comment type="caution">
    <text evidence="2">The sequence shown here is derived from an EMBL/GenBank/DDBJ whole genome shotgun (WGS) entry which is preliminary data.</text>
</comment>
<feature type="transmembrane region" description="Helical" evidence="1">
    <location>
        <begin position="194"/>
        <end position="217"/>
    </location>
</feature>
<evidence type="ECO:0000313" key="2">
    <source>
        <dbReference type="EMBL" id="GGG10266.1"/>
    </source>
</evidence>
<reference evidence="2" key="1">
    <citation type="journal article" date="2014" name="Int. J. Syst. Evol. Microbiol.">
        <title>Complete genome sequence of Corynebacterium casei LMG S-19264T (=DSM 44701T), isolated from a smear-ripened cheese.</title>
        <authorList>
            <consortium name="US DOE Joint Genome Institute (JGI-PGF)"/>
            <person name="Walter F."/>
            <person name="Albersmeier A."/>
            <person name="Kalinowski J."/>
            <person name="Ruckert C."/>
        </authorList>
    </citation>
    <scope>NUCLEOTIDE SEQUENCE</scope>
    <source>
        <strain evidence="2">CGMCC 1.15760</strain>
    </source>
</reference>
<evidence type="ECO:0000256" key="1">
    <source>
        <dbReference type="SAM" id="Phobius"/>
    </source>
</evidence>
<keyword evidence="1" id="KW-0812">Transmembrane</keyword>
<proteinExistence type="predicted"/>
<keyword evidence="1" id="KW-0472">Membrane</keyword>
<protein>
    <recommendedName>
        <fullName evidence="4">DUF1430 domain-containing protein</fullName>
    </recommendedName>
</protein>
<feature type="transmembrane region" description="Helical" evidence="1">
    <location>
        <begin position="274"/>
        <end position="293"/>
    </location>
</feature>
<dbReference type="AlphaFoldDB" id="A0A917FXA7"/>
<keyword evidence="1" id="KW-1133">Transmembrane helix</keyword>
<feature type="transmembrane region" description="Helical" evidence="1">
    <location>
        <begin position="153"/>
        <end position="174"/>
    </location>
</feature>
<feature type="transmembrane region" description="Helical" evidence="1">
    <location>
        <begin position="223"/>
        <end position="253"/>
    </location>
</feature>
<accession>A0A917FXA7</accession>
<evidence type="ECO:0000313" key="3">
    <source>
        <dbReference type="Proteomes" id="UP000616608"/>
    </source>
</evidence>
<reference evidence="2" key="2">
    <citation type="submission" date="2020-09" db="EMBL/GenBank/DDBJ databases">
        <authorList>
            <person name="Sun Q."/>
            <person name="Zhou Y."/>
        </authorList>
    </citation>
    <scope>NUCLEOTIDE SEQUENCE</scope>
    <source>
        <strain evidence="2">CGMCC 1.15760</strain>
    </source>
</reference>
<sequence length="640" mass="74312">MKRFLKLFLFLQTLILSFLFVNSIYNIYEKNNIINNNDVAYQLKDNSATNRGALYDELLHKKTPFEFIKNDLKSDTITYHVFKSTNSTQKEYAILASDISIKYFPANKQDFQDSSGIFYTNPGFSMSSKPDLAIAQVDPDTINYTQILTVNGINLLILLLFSLIVYFIFTSTELKKITVKKMIGFSNWMISKEYLSAICRLQMGFFMLTTLIITIYACMHQANWLMLLLILLLCSFITVGLNGLLIWLSQILIFNISISSMLKNSNFNKTISRILIPAKFLFIISLCFSFYYLTAVLNNMNQVTQRMEFYHSFANHYTSDGFNSDIYEKLLHNDDERNLFSQNIKKLYTTSNNSFLVDDSVFQVGDELKYLLINQNFYLSTIRDKIDGKTMHANPHDIYVLMPRNDTMESVKNEIDEDLTVTYANYDKFYGGEPQVNQKPIHTHYLYYDNKLSLEYFSSRMGEFNKSENPILIVDNGAFSGLFYADLLNSKALHFTDDSLTAFYELLVRYQLHDIVVPGSLLTPFEKEIENDQFMLSNMSFFIVIFIVTTLFVVVFSNKIRILANRKKYALQHLLGFSFFKTFRYTIIFSVTLIFAFLLLAIFIPISLLGASLLLVDLFVLHWQYKQLIERKINNSLKGE</sequence>
<dbReference type="RefSeq" id="WP_188613031.1">
    <property type="nucleotide sequence ID" value="NZ_BMJT01000001.1"/>
</dbReference>
<gene>
    <name evidence="2" type="ORF">GCM10007425_00760</name>
</gene>
<keyword evidence="3" id="KW-1185">Reference proteome</keyword>
<dbReference type="EMBL" id="BMJT01000001">
    <property type="protein sequence ID" value="GGG10266.1"/>
    <property type="molecule type" value="Genomic_DNA"/>
</dbReference>
<dbReference type="Proteomes" id="UP000616608">
    <property type="component" value="Unassembled WGS sequence"/>
</dbReference>
<feature type="transmembrane region" description="Helical" evidence="1">
    <location>
        <begin position="534"/>
        <end position="557"/>
    </location>
</feature>
<feature type="transmembrane region" description="Helical" evidence="1">
    <location>
        <begin position="593"/>
        <end position="621"/>
    </location>
</feature>
<organism evidence="2 3">
    <name type="scientific">Lysinibacillus alkalisoli</name>
    <dbReference type="NCBI Taxonomy" id="1911548"/>
    <lineage>
        <taxon>Bacteria</taxon>
        <taxon>Bacillati</taxon>
        <taxon>Bacillota</taxon>
        <taxon>Bacilli</taxon>
        <taxon>Bacillales</taxon>
        <taxon>Bacillaceae</taxon>
        <taxon>Lysinibacillus</taxon>
    </lineage>
</organism>
<evidence type="ECO:0008006" key="4">
    <source>
        <dbReference type="Google" id="ProtNLM"/>
    </source>
</evidence>